<dbReference type="KEGG" id="cagg:HYG79_10305"/>
<name>A0A7H9AQN0_9FLAO</name>
<dbReference type="PROSITE" id="PS51257">
    <property type="entry name" value="PROKAR_LIPOPROTEIN"/>
    <property type="match status" value="1"/>
</dbReference>
<dbReference type="Proteomes" id="UP000509302">
    <property type="component" value="Chromosome"/>
</dbReference>
<sequence length="162" mass="18750">MRKFIYFLAATLFFACGPSEYPKIPLNQLDSVLVAQSELIRNDFLRLHSTDAGFKEFVTSDYITPLVRGYFLFSGVPDLIRYELGEIKSLKLFEVVDKGLVKTMRYKLETTLHSDEFIEFSYDINQKYRVAKMSLVVPNNGRSTLKKEYINLFSDDIATMTQ</sequence>
<evidence type="ECO:0008006" key="3">
    <source>
        <dbReference type="Google" id="ProtNLM"/>
    </source>
</evidence>
<dbReference type="AlphaFoldDB" id="A0A7H9AQN0"/>
<dbReference type="RefSeq" id="WP_179242009.1">
    <property type="nucleotide sequence ID" value="NZ_CP058595.1"/>
</dbReference>
<evidence type="ECO:0000313" key="1">
    <source>
        <dbReference type="EMBL" id="QLG45722.1"/>
    </source>
</evidence>
<dbReference type="EMBL" id="CP058595">
    <property type="protein sequence ID" value="QLG45722.1"/>
    <property type="molecule type" value="Genomic_DNA"/>
</dbReference>
<evidence type="ECO:0000313" key="2">
    <source>
        <dbReference type="Proteomes" id="UP000509302"/>
    </source>
</evidence>
<keyword evidence="2" id="KW-1185">Reference proteome</keyword>
<accession>A0A7H9AQN0</accession>
<gene>
    <name evidence="1" type="ORF">HYG79_10305</name>
</gene>
<organism evidence="1 2">
    <name type="scientific">Costertonia aggregata</name>
    <dbReference type="NCBI Taxonomy" id="343403"/>
    <lineage>
        <taxon>Bacteria</taxon>
        <taxon>Pseudomonadati</taxon>
        <taxon>Bacteroidota</taxon>
        <taxon>Flavobacteriia</taxon>
        <taxon>Flavobacteriales</taxon>
        <taxon>Flavobacteriaceae</taxon>
        <taxon>Costertonia</taxon>
    </lineage>
</organism>
<proteinExistence type="predicted"/>
<reference evidence="1 2" key="1">
    <citation type="journal article" date="2006" name="Int. J. Syst. Evol. Microbiol.">
        <title>Costertonia aggregata gen. nov., sp. nov., a mesophilic marine bacterium of the family Flavobacteriaceae, isolated from a mature biofilm.</title>
        <authorList>
            <person name="Kwon K.K."/>
            <person name="Lee Y.K."/>
            <person name="Lee H.K."/>
        </authorList>
    </citation>
    <scope>NUCLEOTIDE SEQUENCE [LARGE SCALE GENOMIC DNA]</scope>
    <source>
        <strain evidence="1 2">KCCM 42265</strain>
    </source>
</reference>
<protein>
    <recommendedName>
        <fullName evidence="3">DUF4251 domain-containing protein</fullName>
    </recommendedName>
</protein>